<keyword evidence="1" id="KW-0805">Transcription regulation</keyword>
<dbReference type="PANTHER" id="PTHR12548:SF9">
    <property type="entry name" value="TRANSCRIPTION FACTOR DP"/>
    <property type="match status" value="1"/>
</dbReference>
<dbReference type="InterPro" id="IPR003316">
    <property type="entry name" value="E2F_WHTH_DNA-bd_dom"/>
</dbReference>
<feature type="compositionally biased region" description="Basic residues" evidence="2">
    <location>
        <begin position="757"/>
        <end position="766"/>
    </location>
</feature>
<gene>
    <name evidence="4" type="primary">TFDP2</name>
    <name evidence="4" type="ORF">BGZ99_009183</name>
</gene>
<organism evidence="4 5">
    <name type="scientific">Dissophora globulifera</name>
    <dbReference type="NCBI Taxonomy" id="979702"/>
    <lineage>
        <taxon>Eukaryota</taxon>
        <taxon>Fungi</taxon>
        <taxon>Fungi incertae sedis</taxon>
        <taxon>Mucoromycota</taxon>
        <taxon>Mortierellomycotina</taxon>
        <taxon>Mortierellomycetes</taxon>
        <taxon>Mortierellales</taxon>
        <taxon>Mortierellaceae</taxon>
        <taxon>Dissophora</taxon>
    </lineage>
</organism>
<dbReference type="PANTHER" id="PTHR12548">
    <property type="entry name" value="TRANSCRIPTION FACTOR DP"/>
    <property type="match status" value="1"/>
</dbReference>
<feature type="compositionally biased region" description="Acidic residues" evidence="2">
    <location>
        <begin position="647"/>
        <end position="667"/>
    </location>
</feature>
<feature type="compositionally biased region" description="Polar residues" evidence="2">
    <location>
        <begin position="208"/>
        <end position="217"/>
    </location>
</feature>
<dbReference type="OrthoDB" id="552115at2759"/>
<keyword evidence="1" id="KW-0238">DNA-binding</keyword>
<feature type="compositionally biased region" description="Polar residues" evidence="2">
    <location>
        <begin position="472"/>
        <end position="488"/>
    </location>
</feature>
<evidence type="ECO:0000313" key="5">
    <source>
        <dbReference type="Proteomes" id="UP000738325"/>
    </source>
</evidence>
<feature type="compositionally biased region" description="Basic and acidic residues" evidence="2">
    <location>
        <begin position="706"/>
        <end position="727"/>
    </location>
</feature>
<feature type="compositionally biased region" description="Basic residues" evidence="2">
    <location>
        <begin position="798"/>
        <end position="816"/>
    </location>
</feature>
<reference evidence="4" key="1">
    <citation type="journal article" date="2020" name="Fungal Divers.">
        <title>Resolving the Mortierellaceae phylogeny through synthesis of multi-gene phylogenetics and phylogenomics.</title>
        <authorList>
            <person name="Vandepol N."/>
            <person name="Liber J."/>
            <person name="Desiro A."/>
            <person name="Na H."/>
            <person name="Kennedy M."/>
            <person name="Barry K."/>
            <person name="Grigoriev I.V."/>
            <person name="Miller A.N."/>
            <person name="O'Donnell K."/>
            <person name="Stajich J.E."/>
            <person name="Bonito G."/>
        </authorList>
    </citation>
    <scope>NUCLEOTIDE SEQUENCE</scope>
    <source>
        <strain evidence="4">REB-010B</strain>
    </source>
</reference>
<dbReference type="GO" id="GO:0000977">
    <property type="term" value="F:RNA polymerase II transcription regulatory region sequence-specific DNA binding"/>
    <property type="evidence" value="ECO:0007669"/>
    <property type="project" value="TreeGrafter"/>
</dbReference>
<feature type="compositionally biased region" description="Acidic residues" evidence="2">
    <location>
        <begin position="785"/>
        <end position="794"/>
    </location>
</feature>
<dbReference type="Proteomes" id="UP000738325">
    <property type="component" value="Unassembled WGS sequence"/>
</dbReference>
<keyword evidence="1" id="KW-0539">Nucleus</keyword>
<comment type="caution">
    <text evidence="4">The sequence shown here is derived from an EMBL/GenBank/DDBJ whole genome shotgun (WGS) entry which is preliminary data.</text>
</comment>
<dbReference type="Pfam" id="PF02319">
    <property type="entry name" value="WHD_E2F_TDP"/>
    <property type="match status" value="1"/>
</dbReference>
<evidence type="ECO:0000256" key="2">
    <source>
        <dbReference type="SAM" id="MobiDB-lite"/>
    </source>
</evidence>
<accession>A0A9P6RSK6</accession>
<evidence type="ECO:0000313" key="4">
    <source>
        <dbReference type="EMBL" id="KAG0326685.1"/>
    </source>
</evidence>
<proteinExistence type="inferred from homology"/>
<feature type="compositionally biased region" description="Polar residues" evidence="2">
    <location>
        <begin position="436"/>
        <end position="453"/>
    </location>
</feature>
<dbReference type="GO" id="GO:0005667">
    <property type="term" value="C:transcription regulator complex"/>
    <property type="evidence" value="ECO:0007669"/>
    <property type="project" value="InterPro"/>
</dbReference>
<evidence type="ECO:0000256" key="1">
    <source>
        <dbReference type="RuleBase" id="RU003796"/>
    </source>
</evidence>
<dbReference type="SMART" id="SM01372">
    <property type="entry name" value="E2F_TDP"/>
    <property type="match status" value="1"/>
</dbReference>
<dbReference type="GO" id="GO:0000981">
    <property type="term" value="F:DNA-binding transcription factor activity, RNA polymerase II-specific"/>
    <property type="evidence" value="ECO:0007669"/>
    <property type="project" value="TreeGrafter"/>
</dbReference>
<dbReference type="InterPro" id="IPR036388">
    <property type="entry name" value="WH-like_DNA-bd_sf"/>
</dbReference>
<dbReference type="EMBL" id="JAAAIP010000076">
    <property type="protein sequence ID" value="KAG0326685.1"/>
    <property type="molecule type" value="Genomic_DNA"/>
</dbReference>
<feature type="compositionally biased region" description="Polar residues" evidence="2">
    <location>
        <begin position="687"/>
        <end position="701"/>
    </location>
</feature>
<name>A0A9P6RSK6_9FUNG</name>
<keyword evidence="5" id="KW-1185">Reference proteome</keyword>
<sequence>MTTSTPASSSVAASSSSASALLHSSATANAHSDPNALHASPSEASSAFPHAHSDDDLLHSRPHTYPAHHPPHRLVSAPSAHSPSSPREPPTSYYHPQHHQQFTHGHGPHNTQQHRPPSSYGYKQPYHYSSLPADSLPRTFSRAGPNDQSRPYHPPPPPSPSSFSQPPPPRQHYPLHQSTYPPMSVSSTHTGNRHSHLQDFEDSGAGGNNNNISTNLPEYSYPMTTSGHRQQRDHYRPFHLQHHRHLQHQQQMEHQQGYNQGLPLGFRSQEPYPTSNEKRLHVEAQEQHSPLSQRVPPPPIRTQWDSDPMRDCPPLSYQGGSSQPFRGVEDRPSPATPRSAPLHNSLLRQPVLDPYQFTESPIDYRSPNDSLRHATMGASARKYGRQGHDVQYYSEWDDTRKRDTEDEDEDADNMAFEGSTKRQKLNLTAQRHPFRRNTTPPFRNIQGGTSRQIGDSAGKIQAEEDNGDNHGHSNLPSTTSSRKQSVSGSIHGDERSPSKPKKGKSSAQMRGLRRSSLDTPIEDAIDEIEDDAQVGAGTQSSLGLGKGLRIYAQRVCERVEARGSTSYNELVQELFGGPPSEQIEDAAEVQGQENIRRRAYDALNVLEALNVISMVNKDIRWVGIEQSSVVREVSRCQAAASLSQEQPPEDGEDEESEEPEDDDMEIEELQRKVDAMRLQTELEQAKLQDQVTRHVQLTNLVKRNKRSEAKAKEREERHKKREEEKRAKAAAMEQDPTMTDVGPQGGSDLNEEATRKPERHRHRRSSRQPSERPQGQADEVNTSAMDEDQDEDSEEARRRRKQERRERRERKEKRAQRRQEREEEEERIQLPFVVVRMPGYTRASSDSESSISVVRRVREERMFKNSGKNRRHCESTGQETTMVEIQIPQQDDLSIISDTEILGDLGLNALTTDELEGMLPVGLTNVVQYTVNTERRTHNGDMSTSSNNEPLSITVRGGFEREIIRTVNEGASR</sequence>
<feature type="region of interest" description="Disordered" evidence="2">
    <location>
        <begin position="684"/>
        <end position="825"/>
    </location>
</feature>
<feature type="region of interest" description="Disordered" evidence="2">
    <location>
        <begin position="1"/>
        <end position="217"/>
    </location>
</feature>
<feature type="compositionally biased region" description="Polar residues" evidence="2">
    <location>
        <begin position="176"/>
        <end position="190"/>
    </location>
</feature>
<feature type="region of interest" description="Disordered" evidence="2">
    <location>
        <begin position="638"/>
        <end position="672"/>
    </location>
</feature>
<feature type="domain" description="E2F/DP family winged-helix DNA-binding" evidence="3">
    <location>
        <begin position="543"/>
        <end position="623"/>
    </location>
</feature>
<feature type="compositionally biased region" description="Polar residues" evidence="2">
    <location>
        <begin position="99"/>
        <end position="116"/>
    </location>
</feature>
<comment type="similarity">
    <text evidence="1">Belongs to the E2F/DP family.</text>
</comment>
<feature type="compositionally biased region" description="Low complexity" evidence="2">
    <location>
        <begin position="76"/>
        <end position="85"/>
    </location>
</feature>
<dbReference type="Gene3D" id="1.10.10.10">
    <property type="entry name" value="Winged helix-like DNA-binding domain superfamily/Winged helix DNA-binding domain"/>
    <property type="match status" value="1"/>
</dbReference>
<dbReference type="InterPro" id="IPR015648">
    <property type="entry name" value="Transcrpt_fac_DP"/>
</dbReference>
<comment type="subcellular location">
    <subcellularLocation>
        <location evidence="1">Nucleus</location>
    </subcellularLocation>
</comment>
<keyword evidence="1" id="KW-0804">Transcription</keyword>
<dbReference type="AlphaFoldDB" id="A0A9P6RSK6"/>
<feature type="region of interest" description="Disordered" evidence="2">
    <location>
        <begin position="246"/>
        <end position="347"/>
    </location>
</feature>
<dbReference type="GO" id="GO:0051726">
    <property type="term" value="P:regulation of cell cycle"/>
    <property type="evidence" value="ECO:0007669"/>
    <property type="project" value="InterPro"/>
</dbReference>
<evidence type="ECO:0000259" key="3">
    <source>
        <dbReference type="SMART" id="SM01372"/>
    </source>
</evidence>
<dbReference type="GO" id="GO:0005634">
    <property type="term" value="C:nucleus"/>
    <property type="evidence" value="ECO:0007669"/>
    <property type="project" value="UniProtKB-SubCell"/>
</dbReference>
<feature type="compositionally biased region" description="Low complexity" evidence="2">
    <location>
        <begin position="1"/>
        <end position="32"/>
    </location>
</feature>
<feature type="region of interest" description="Disordered" evidence="2">
    <location>
        <begin position="394"/>
        <end position="516"/>
    </location>
</feature>
<dbReference type="SUPFAM" id="SSF46785">
    <property type="entry name" value="Winged helix' DNA-binding domain"/>
    <property type="match status" value="1"/>
</dbReference>
<dbReference type="InterPro" id="IPR036390">
    <property type="entry name" value="WH_DNA-bd_sf"/>
</dbReference>
<feature type="compositionally biased region" description="Pro residues" evidence="2">
    <location>
        <begin position="152"/>
        <end position="171"/>
    </location>
</feature>
<protein>
    <submittedName>
        <fullName evidence="4">Transcription factor Dp-2</fullName>
    </submittedName>
</protein>
<feature type="compositionally biased region" description="Basic and acidic residues" evidence="2">
    <location>
        <begin position="276"/>
        <end position="286"/>
    </location>
</feature>